<dbReference type="SMART" id="SM00640">
    <property type="entry name" value="Glyco_32"/>
    <property type="match status" value="1"/>
</dbReference>
<keyword evidence="4" id="KW-1133">Transmembrane helix</keyword>
<proteinExistence type="inferred from homology"/>
<evidence type="ECO:0000256" key="2">
    <source>
        <dbReference type="ARBA" id="ARBA00022801"/>
    </source>
</evidence>
<protein>
    <recommendedName>
        <fullName evidence="5">Glycosyl hydrolase family 32 N-terminal domain-containing protein</fullName>
    </recommendedName>
</protein>
<dbReference type="Pfam" id="PF00251">
    <property type="entry name" value="Glyco_hydro_32N"/>
    <property type="match status" value="1"/>
</dbReference>
<dbReference type="InterPro" id="IPR001362">
    <property type="entry name" value="Glyco_hydro_32"/>
</dbReference>
<dbReference type="SUPFAM" id="SSF75005">
    <property type="entry name" value="Arabinanase/levansucrase/invertase"/>
    <property type="match status" value="1"/>
</dbReference>
<comment type="similarity">
    <text evidence="1">Belongs to the glycosyl hydrolase 32 family.</text>
</comment>
<accession>A0ABU8SKL0</accession>
<comment type="caution">
    <text evidence="6">The sequence shown here is derived from an EMBL/GenBank/DDBJ whole genome shotgun (WGS) entry which is preliminary data.</text>
</comment>
<evidence type="ECO:0000256" key="4">
    <source>
        <dbReference type="SAM" id="Phobius"/>
    </source>
</evidence>
<evidence type="ECO:0000313" key="6">
    <source>
        <dbReference type="EMBL" id="MEJ6400105.1"/>
    </source>
</evidence>
<dbReference type="InterPro" id="IPR023296">
    <property type="entry name" value="Glyco_hydro_beta-prop_sf"/>
</dbReference>
<keyword evidence="3" id="KW-0326">Glycosidase</keyword>
<evidence type="ECO:0000313" key="7">
    <source>
        <dbReference type="Proteomes" id="UP001370590"/>
    </source>
</evidence>
<name>A0ABU8SKL0_9LACO</name>
<dbReference type="PANTHER" id="PTHR42800">
    <property type="entry name" value="EXOINULINASE INUD (AFU_ORTHOLOGUE AFUA_5G00480)"/>
    <property type="match status" value="1"/>
</dbReference>
<dbReference type="EMBL" id="JAWMWH010000001">
    <property type="protein sequence ID" value="MEJ6400105.1"/>
    <property type="molecule type" value="Genomic_DNA"/>
</dbReference>
<gene>
    <name evidence="6" type="ORF">R4146_02780</name>
</gene>
<dbReference type="RefSeq" id="WP_339959925.1">
    <property type="nucleotide sequence ID" value="NZ_JAWMWH010000001.1"/>
</dbReference>
<keyword evidence="4" id="KW-0472">Membrane</keyword>
<sequence>MKFKYHFKRHHHFNLNWLIASTTAMAILTFYNSELNAHSSASADIFPTINLGENAVQLAQSQVSSVAGLSTQVVGQVDKRQQSQFAISANAANNVIATDPLNAVPLGENASNSIIQTATNIVNRVVLNKQFNDAYINTDAKLYNNPVDSDISDSVVADNAQVQTANYLVKNKVPTMYNNNLYYVNQDQVKTQETSTPLNNNTFTQRYHYNIPTGFMNDIQSIIKIGDTWNIYYLSNDQKDTGSNTEWALVQTKDFKSFRNVGIAIPRNTGGWESAATGSIIMNNQNGHIINNNVPDNALLAFFTGFSNGLQNVYEAYSTDGGVTFKPAQDGALMTQYNQGGAFRDPKVLWDAKNNQLIMYIAQGNTNSGGNQIATFTSPTGMPNTWKNVGNSASFTPSMSDDAPSMLECPVVIPKVYDHATGQEKAVLFFSGDGGNGGKGVFYQVGHVDDNGLFVADSKTVRRIDNGADDYAANYAPLDDEGKQLMMIGWIGNWNRDYGDFMKANNNYHIGSFTLPRTLTLNNGVLNEQLVAPASQRYFHKKNTHGLTLKGTKTSSKIVVTFKKPVKQNVFAMIQSDTTTNVNVFSNGKNNQQTNVTISQPFSQLGGAEDLSNLLDRPAKKFIFYIDKSSIEVSIPELGKVYTILKLSTDSQLKFNTEHKATVSAYRFN</sequence>
<organism evidence="6 7">
    <name type="scientific">Nicoliella lavandulae</name>
    <dbReference type="NCBI Taxonomy" id="3082954"/>
    <lineage>
        <taxon>Bacteria</taxon>
        <taxon>Bacillati</taxon>
        <taxon>Bacillota</taxon>
        <taxon>Bacilli</taxon>
        <taxon>Lactobacillales</taxon>
        <taxon>Lactobacillaceae</taxon>
        <taxon>Nicoliella</taxon>
    </lineage>
</organism>
<evidence type="ECO:0000256" key="1">
    <source>
        <dbReference type="ARBA" id="ARBA00009902"/>
    </source>
</evidence>
<keyword evidence="4" id="KW-0812">Transmembrane</keyword>
<reference evidence="6 7" key="1">
    <citation type="submission" date="2023-10" db="EMBL/GenBank/DDBJ databases">
        <title>Nicoliella lavandulae sp. nov. isolated from Lavandula angustifolia flowers.</title>
        <authorList>
            <person name="Alcantara C."/>
            <person name="Zuniga M."/>
            <person name="Landete J.M."/>
            <person name="Monedero V."/>
        </authorList>
    </citation>
    <scope>NUCLEOTIDE SEQUENCE [LARGE SCALE GENOMIC DNA]</scope>
    <source>
        <strain evidence="6 7">Es01</strain>
    </source>
</reference>
<dbReference type="Proteomes" id="UP001370590">
    <property type="component" value="Unassembled WGS sequence"/>
</dbReference>
<evidence type="ECO:0000256" key="3">
    <source>
        <dbReference type="ARBA" id="ARBA00023295"/>
    </source>
</evidence>
<dbReference type="InterPro" id="IPR013148">
    <property type="entry name" value="Glyco_hydro_32_N"/>
</dbReference>
<feature type="transmembrane region" description="Helical" evidence="4">
    <location>
        <begin position="12"/>
        <end position="31"/>
    </location>
</feature>
<evidence type="ECO:0000259" key="5">
    <source>
        <dbReference type="Pfam" id="PF00251"/>
    </source>
</evidence>
<dbReference type="PANTHER" id="PTHR42800:SF1">
    <property type="entry name" value="EXOINULINASE INUD (AFU_ORTHOLOGUE AFUA_5G00480)"/>
    <property type="match status" value="1"/>
</dbReference>
<feature type="domain" description="Glycosyl hydrolase family 32 N-terminal" evidence="5">
    <location>
        <begin position="208"/>
        <end position="524"/>
    </location>
</feature>
<keyword evidence="7" id="KW-1185">Reference proteome</keyword>
<keyword evidence="2" id="KW-0378">Hydrolase</keyword>
<dbReference type="Gene3D" id="2.115.10.20">
    <property type="entry name" value="Glycosyl hydrolase domain, family 43"/>
    <property type="match status" value="1"/>
</dbReference>